<evidence type="ECO:0000313" key="3">
    <source>
        <dbReference type="Proteomes" id="UP000324748"/>
    </source>
</evidence>
<keyword evidence="3" id="KW-1185">Reference proteome</keyword>
<reference evidence="2 3" key="1">
    <citation type="submission" date="2019-05" db="EMBL/GenBank/DDBJ databases">
        <title>Emergence of the Ug99 lineage of the wheat stem rust pathogen through somatic hybridization.</title>
        <authorList>
            <person name="Li F."/>
            <person name="Upadhyaya N.M."/>
            <person name="Sperschneider J."/>
            <person name="Matny O."/>
            <person name="Nguyen-Phuc H."/>
            <person name="Mago R."/>
            <person name="Raley C."/>
            <person name="Miller M.E."/>
            <person name="Silverstein K.A.T."/>
            <person name="Henningsen E."/>
            <person name="Hirsch C.D."/>
            <person name="Visser B."/>
            <person name="Pretorius Z.A."/>
            <person name="Steffenson B.J."/>
            <person name="Schwessinger B."/>
            <person name="Dodds P.N."/>
            <person name="Figueroa M."/>
        </authorList>
    </citation>
    <scope>NUCLEOTIDE SEQUENCE [LARGE SCALE GENOMIC DNA]</scope>
    <source>
        <strain evidence="2">21-0</strain>
    </source>
</reference>
<gene>
    <name evidence="2" type="ORF">PGT21_017206</name>
</gene>
<feature type="compositionally biased region" description="Low complexity" evidence="1">
    <location>
        <begin position="1"/>
        <end position="21"/>
    </location>
</feature>
<dbReference type="AlphaFoldDB" id="A0A5B0M3Q5"/>
<sequence length="56" mass="5978">MSMKSSTNTTNASTNTRTSINPCSKCTPWVADAQPKPTHELPGSSGQTRGQPKTTR</sequence>
<name>A0A5B0M3Q5_PUCGR</name>
<protein>
    <submittedName>
        <fullName evidence="2">Uncharacterized protein</fullName>
    </submittedName>
</protein>
<feature type="compositionally biased region" description="Polar residues" evidence="1">
    <location>
        <begin position="44"/>
        <end position="56"/>
    </location>
</feature>
<feature type="region of interest" description="Disordered" evidence="1">
    <location>
        <begin position="1"/>
        <end position="56"/>
    </location>
</feature>
<dbReference type="EMBL" id="VSWC01000171">
    <property type="protein sequence ID" value="KAA1070590.1"/>
    <property type="molecule type" value="Genomic_DNA"/>
</dbReference>
<comment type="caution">
    <text evidence="2">The sequence shown here is derived from an EMBL/GenBank/DDBJ whole genome shotgun (WGS) entry which is preliminary data.</text>
</comment>
<organism evidence="2 3">
    <name type="scientific">Puccinia graminis f. sp. tritici</name>
    <dbReference type="NCBI Taxonomy" id="56615"/>
    <lineage>
        <taxon>Eukaryota</taxon>
        <taxon>Fungi</taxon>
        <taxon>Dikarya</taxon>
        <taxon>Basidiomycota</taxon>
        <taxon>Pucciniomycotina</taxon>
        <taxon>Pucciniomycetes</taxon>
        <taxon>Pucciniales</taxon>
        <taxon>Pucciniaceae</taxon>
        <taxon>Puccinia</taxon>
    </lineage>
</organism>
<dbReference type="Proteomes" id="UP000324748">
    <property type="component" value="Unassembled WGS sequence"/>
</dbReference>
<evidence type="ECO:0000313" key="2">
    <source>
        <dbReference type="EMBL" id="KAA1070590.1"/>
    </source>
</evidence>
<accession>A0A5B0M3Q5</accession>
<evidence type="ECO:0000256" key="1">
    <source>
        <dbReference type="SAM" id="MobiDB-lite"/>
    </source>
</evidence>
<proteinExistence type="predicted"/>